<organism evidence="2">
    <name type="scientific">mine drainage metagenome</name>
    <dbReference type="NCBI Taxonomy" id="410659"/>
    <lineage>
        <taxon>unclassified sequences</taxon>
        <taxon>metagenomes</taxon>
        <taxon>ecological metagenomes</taxon>
    </lineage>
</organism>
<name>E6PS46_9ZZZZ</name>
<feature type="region of interest" description="Disordered" evidence="1">
    <location>
        <begin position="1"/>
        <end position="23"/>
    </location>
</feature>
<accession>E6PS46</accession>
<sequence>MMCPRLGLKSGQNPGQAADVSADAKHIEPCHRAPGKASLLFVLQDSPGRTQQNLCIISRIVHS</sequence>
<evidence type="ECO:0000313" key="2">
    <source>
        <dbReference type="EMBL" id="CBH97752.1"/>
    </source>
</evidence>
<dbReference type="EMBL" id="CABM01000047">
    <property type="protein sequence ID" value="CBH97752.1"/>
    <property type="molecule type" value="Genomic_DNA"/>
</dbReference>
<reference evidence="2" key="1">
    <citation type="submission" date="2009-10" db="EMBL/GenBank/DDBJ databases">
        <title>Diversity of trophic interactions inside an arsenic-rich microbial ecosystem.</title>
        <authorList>
            <person name="Bertin P.N."/>
            <person name="Heinrich-Salmeron A."/>
            <person name="Pelletier E."/>
            <person name="Goulhen-Chollet F."/>
            <person name="Arsene-Ploetze F."/>
            <person name="Gallien S."/>
            <person name="Calteau A."/>
            <person name="Vallenet D."/>
            <person name="Casiot C."/>
            <person name="Chane-Woon-Ming B."/>
            <person name="Giloteaux L."/>
            <person name="Barakat M."/>
            <person name="Bonnefoy V."/>
            <person name="Bruneel O."/>
            <person name="Chandler M."/>
            <person name="Cleiss J."/>
            <person name="Duran R."/>
            <person name="Elbaz-Poulichet F."/>
            <person name="Fonknechten N."/>
            <person name="Lauga B."/>
            <person name="Mornico D."/>
            <person name="Ortet P."/>
            <person name="Schaeffer C."/>
            <person name="Siguier P."/>
            <person name="Alexander Thil Smith A."/>
            <person name="Van Dorsselaer A."/>
            <person name="Weissenbach J."/>
            <person name="Medigue C."/>
            <person name="Le Paslier D."/>
        </authorList>
    </citation>
    <scope>NUCLEOTIDE SEQUENCE</scope>
</reference>
<protein>
    <submittedName>
        <fullName evidence="2">Uncharacterized protein</fullName>
    </submittedName>
</protein>
<proteinExistence type="predicted"/>
<evidence type="ECO:0000256" key="1">
    <source>
        <dbReference type="SAM" id="MobiDB-lite"/>
    </source>
</evidence>
<gene>
    <name evidence="2" type="ORF">CARN2_3227</name>
</gene>
<dbReference type="AlphaFoldDB" id="E6PS46"/>
<comment type="caution">
    <text evidence="2">The sequence shown here is derived from an EMBL/GenBank/DDBJ whole genome shotgun (WGS) entry which is preliminary data.</text>
</comment>